<reference evidence="3 4" key="1">
    <citation type="submission" date="2016-02" db="EMBL/GenBank/DDBJ databases">
        <title>Anaerosporomusa subterraneum gen. nov., sp. nov., a spore-forming obligate anaerobe isolated from saprolite.</title>
        <authorList>
            <person name="Choi J.K."/>
            <person name="Shah M."/>
            <person name="Yee N."/>
        </authorList>
    </citation>
    <scope>NUCLEOTIDE SEQUENCE [LARGE SCALE GENOMIC DNA]</scope>
    <source>
        <strain evidence="3 4">RU4</strain>
    </source>
</reference>
<evidence type="ECO:0000313" key="3">
    <source>
        <dbReference type="EMBL" id="KYZ76849.1"/>
    </source>
</evidence>
<dbReference type="AlphaFoldDB" id="A0A154BSF7"/>
<dbReference type="OrthoDB" id="9808602at2"/>
<keyword evidence="3" id="KW-0808">Transferase</keyword>
<accession>A0A154BSF7</accession>
<proteinExistence type="inferred from homology"/>
<protein>
    <submittedName>
        <fullName evidence="3">Sugar transferase</fullName>
    </submittedName>
</protein>
<dbReference type="GO" id="GO:0016780">
    <property type="term" value="F:phosphotransferase activity, for other substituted phosphate groups"/>
    <property type="evidence" value="ECO:0007669"/>
    <property type="project" value="TreeGrafter"/>
</dbReference>
<feature type="domain" description="Bacterial sugar transferase" evidence="2">
    <location>
        <begin position="3"/>
        <end position="196"/>
    </location>
</feature>
<dbReference type="PANTHER" id="PTHR30576:SF20">
    <property type="entry name" value="QUINOVOSAMINEPHOSPHOTRANSFERAE-RELATED"/>
    <property type="match status" value="1"/>
</dbReference>
<sequence>MAKRIFDLIFTIPGVLALLPIFFAISIWVKLDSHGPVFFRQIRVGQFGREFRIYKFRTMIVDAERYGKQITVGQDKRITRSGQFLRKYKLDELPQLFNVVLGDMSLVGPRPEVPRYIAEYPEDIRRITLSVKPGITDLASITFKDENEILGNSDCPEQTYIREILPIKQGFYVRYVGSRSVWLDTEIIVRTLFAIIWPNKEQTRKQKVSS</sequence>
<comment type="similarity">
    <text evidence="1">Belongs to the bacterial sugar transferase family.</text>
</comment>
<keyword evidence="4" id="KW-1185">Reference proteome</keyword>
<gene>
    <name evidence="3" type="ORF">AXX12_08345</name>
</gene>
<dbReference type="InterPro" id="IPR003362">
    <property type="entry name" value="Bact_transf"/>
</dbReference>
<dbReference type="Proteomes" id="UP000076268">
    <property type="component" value="Unassembled WGS sequence"/>
</dbReference>
<organism evidence="3 4">
    <name type="scientific">Anaerosporomusa subterranea</name>
    <dbReference type="NCBI Taxonomy" id="1794912"/>
    <lineage>
        <taxon>Bacteria</taxon>
        <taxon>Bacillati</taxon>
        <taxon>Bacillota</taxon>
        <taxon>Negativicutes</taxon>
        <taxon>Acetonemataceae</taxon>
        <taxon>Anaerosporomusa</taxon>
    </lineage>
</organism>
<dbReference type="PANTHER" id="PTHR30576">
    <property type="entry name" value="COLANIC BIOSYNTHESIS UDP-GLUCOSE LIPID CARRIER TRANSFERASE"/>
    <property type="match status" value="1"/>
</dbReference>
<dbReference type="STRING" id="1794912.AXX12_08345"/>
<evidence type="ECO:0000259" key="2">
    <source>
        <dbReference type="Pfam" id="PF02397"/>
    </source>
</evidence>
<evidence type="ECO:0000313" key="4">
    <source>
        <dbReference type="Proteomes" id="UP000076268"/>
    </source>
</evidence>
<comment type="caution">
    <text evidence="3">The sequence shown here is derived from an EMBL/GenBank/DDBJ whole genome shotgun (WGS) entry which is preliminary data.</text>
</comment>
<evidence type="ECO:0000256" key="1">
    <source>
        <dbReference type="ARBA" id="ARBA00006464"/>
    </source>
</evidence>
<dbReference type="EMBL" id="LSGP01000017">
    <property type="protein sequence ID" value="KYZ76849.1"/>
    <property type="molecule type" value="Genomic_DNA"/>
</dbReference>
<name>A0A154BSF7_ANASB</name>
<dbReference type="Pfam" id="PF02397">
    <property type="entry name" value="Bac_transf"/>
    <property type="match status" value="1"/>
</dbReference>